<dbReference type="Gene3D" id="2.120.10.80">
    <property type="entry name" value="Kelch-type beta propeller"/>
    <property type="match status" value="2"/>
</dbReference>
<proteinExistence type="predicted"/>
<keyword evidence="1" id="KW-0880">Kelch repeat</keyword>
<dbReference type="Proteomes" id="UP001153069">
    <property type="component" value="Unassembled WGS sequence"/>
</dbReference>
<evidence type="ECO:0000256" key="2">
    <source>
        <dbReference type="ARBA" id="ARBA00022737"/>
    </source>
</evidence>
<dbReference type="EMBL" id="CAICTM010000247">
    <property type="protein sequence ID" value="CAB9505940.1"/>
    <property type="molecule type" value="Genomic_DNA"/>
</dbReference>
<comment type="caution">
    <text evidence="4">The sequence shown here is derived from an EMBL/GenBank/DDBJ whole genome shotgun (WGS) entry which is preliminary data.</text>
</comment>
<reference evidence="4" key="1">
    <citation type="submission" date="2020-06" db="EMBL/GenBank/DDBJ databases">
        <authorList>
            <consortium name="Plant Systems Biology data submission"/>
        </authorList>
    </citation>
    <scope>NUCLEOTIDE SEQUENCE</scope>
    <source>
        <strain evidence="4">D6</strain>
    </source>
</reference>
<feature type="region of interest" description="Disordered" evidence="3">
    <location>
        <begin position="1"/>
        <end position="28"/>
    </location>
</feature>
<evidence type="ECO:0000313" key="5">
    <source>
        <dbReference type="Proteomes" id="UP001153069"/>
    </source>
</evidence>
<dbReference type="PANTHER" id="PTHR46093:SF18">
    <property type="entry name" value="FIBRONECTIN TYPE-III DOMAIN-CONTAINING PROTEIN"/>
    <property type="match status" value="1"/>
</dbReference>
<dbReference type="Pfam" id="PF24681">
    <property type="entry name" value="Kelch_KLHDC2_KLHL20_DRC7"/>
    <property type="match status" value="1"/>
</dbReference>
<dbReference type="OrthoDB" id="10251809at2759"/>
<dbReference type="PANTHER" id="PTHR46093">
    <property type="entry name" value="ACYL-COA-BINDING DOMAIN-CONTAINING PROTEIN 5"/>
    <property type="match status" value="1"/>
</dbReference>
<evidence type="ECO:0000256" key="1">
    <source>
        <dbReference type="ARBA" id="ARBA00022441"/>
    </source>
</evidence>
<gene>
    <name evidence="4" type="ORF">SEMRO_248_G098470.1</name>
</gene>
<sequence>MSLKAEWIPMASSPSQRISPRRSGHTAFTTTTPSSTAFVFGGYIEEDPAKEGDMPFRDVRNDLWKWKDGAWQLQSPSGDIPGPRLATATACDNDNNKAYLFGGWDPQTPGTGGIILDTVHCLDLDSLEWNQLACTLPDGPTSRHVAVTLNQQNKILLHTFRCIDHVWIFDPNTQEFTQQATTGTSPGSLGLHTATMLDDTTLLVWGGATKDGSMTNRAFLLDTETWNWTPIAIMEEECPSARAGACLGTYSSTCAILFGGAETTPTGLNPKGDVWALHIIPQQEDNNNKNSDNTEGRWEKLLEEKSSSDDDACPEPRNAATLTPAVATGSADDCQEFLMTGGWAPFRQTWDDVFVLRLSE</sequence>
<evidence type="ECO:0000256" key="3">
    <source>
        <dbReference type="SAM" id="MobiDB-lite"/>
    </source>
</evidence>
<accession>A0A9N8DSJ6</accession>
<protein>
    <submittedName>
        <fullName evidence="4">Only protein 42</fullName>
    </submittedName>
</protein>
<dbReference type="InterPro" id="IPR015915">
    <property type="entry name" value="Kelch-typ_b-propeller"/>
</dbReference>
<name>A0A9N8DSJ6_9STRA</name>
<keyword evidence="5" id="KW-1185">Reference proteome</keyword>
<evidence type="ECO:0000313" key="4">
    <source>
        <dbReference type="EMBL" id="CAB9505940.1"/>
    </source>
</evidence>
<keyword evidence="2" id="KW-0677">Repeat</keyword>
<dbReference type="AlphaFoldDB" id="A0A9N8DSJ6"/>
<dbReference type="SUPFAM" id="SSF117281">
    <property type="entry name" value="Kelch motif"/>
    <property type="match status" value="1"/>
</dbReference>
<organism evidence="4 5">
    <name type="scientific">Seminavis robusta</name>
    <dbReference type="NCBI Taxonomy" id="568900"/>
    <lineage>
        <taxon>Eukaryota</taxon>
        <taxon>Sar</taxon>
        <taxon>Stramenopiles</taxon>
        <taxon>Ochrophyta</taxon>
        <taxon>Bacillariophyta</taxon>
        <taxon>Bacillariophyceae</taxon>
        <taxon>Bacillariophycidae</taxon>
        <taxon>Naviculales</taxon>
        <taxon>Naviculaceae</taxon>
        <taxon>Seminavis</taxon>
    </lineage>
</organism>